<protein>
    <submittedName>
        <fullName evidence="4">Transcriptional regulator</fullName>
    </submittedName>
</protein>
<evidence type="ECO:0000313" key="5">
    <source>
        <dbReference type="Proteomes" id="UP000001225"/>
    </source>
</evidence>
<dbReference type="SMART" id="SM00862">
    <property type="entry name" value="Trans_reg_C"/>
    <property type="match status" value="1"/>
</dbReference>
<dbReference type="GO" id="GO:0006355">
    <property type="term" value="P:regulation of DNA-templated transcription"/>
    <property type="evidence" value="ECO:0007669"/>
    <property type="project" value="InterPro"/>
</dbReference>
<feature type="domain" description="OmpR/PhoB-type" evidence="3">
    <location>
        <begin position="15"/>
        <end position="116"/>
    </location>
</feature>
<dbReference type="InterPro" id="IPR016032">
    <property type="entry name" value="Sig_transdc_resp-reg_C-effctor"/>
</dbReference>
<dbReference type="GO" id="GO:0003677">
    <property type="term" value="F:DNA binding"/>
    <property type="evidence" value="ECO:0007669"/>
    <property type="project" value="UniProtKB-UniRule"/>
</dbReference>
<evidence type="ECO:0000313" key="4">
    <source>
        <dbReference type="EMBL" id="CAP43606.1"/>
    </source>
</evidence>
<dbReference type="Pfam" id="PF00486">
    <property type="entry name" value="Trans_reg_C"/>
    <property type="match status" value="1"/>
</dbReference>
<dbReference type="EMBL" id="AM902716">
    <property type="protein sequence ID" value="CAP43606.1"/>
    <property type="molecule type" value="Genomic_DNA"/>
</dbReference>
<sequence>MTLSLPAPAAPDSAGPSVHAPHSGRDGWWSLLYQGWMLATPEGRRLSLTATERACFLCLLASPQRELTREALAQMLPQTSLRTVNVSISRLRKKVRAVGATLPLHTVHGMGYVFLGHLAAEGVTS</sequence>
<dbReference type="Proteomes" id="UP000001225">
    <property type="component" value="Chromosome"/>
</dbReference>
<organism evidence="4 5">
    <name type="scientific">Bordetella petrii (strain ATCC BAA-461 / DSM 12804 / CCUG 43448 / CIP 107267 / Se-1111R)</name>
    <dbReference type="NCBI Taxonomy" id="340100"/>
    <lineage>
        <taxon>Bacteria</taxon>
        <taxon>Pseudomonadati</taxon>
        <taxon>Pseudomonadota</taxon>
        <taxon>Betaproteobacteria</taxon>
        <taxon>Burkholderiales</taxon>
        <taxon>Alcaligenaceae</taxon>
        <taxon>Bordetella</taxon>
    </lineage>
</organism>
<dbReference type="Gene3D" id="1.10.10.10">
    <property type="entry name" value="Winged helix-like DNA-binding domain superfamily/Winged helix DNA-binding domain"/>
    <property type="match status" value="1"/>
</dbReference>
<proteinExistence type="predicted"/>
<accession>A9IUZ8</accession>
<keyword evidence="5" id="KW-1185">Reference proteome</keyword>
<dbReference type="SUPFAM" id="SSF46894">
    <property type="entry name" value="C-terminal effector domain of the bipartite response regulators"/>
    <property type="match status" value="1"/>
</dbReference>
<dbReference type="CDD" id="cd00383">
    <property type="entry name" value="trans_reg_C"/>
    <property type="match status" value="1"/>
</dbReference>
<feature type="DNA-binding region" description="OmpR/PhoB-type" evidence="2">
    <location>
        <begin position="15"/>
        <end position="116"/>
    </location>
</feature>
<dbReference type="InterPro" id="IPR036388">
    <property type="entry name" value="WH-like_DNA-bd_sf"/>
</dbReference>
<name>A9IUZ8_BORPD</name>
<dbReference type="eggNOG" id="COG0745">
    <property type="taxonomic scope" value="Bacteria"/>
</dbReference>
<dbReference type="AlphaFoldDB" id="A9IUZ8"/>
<keyword evidence="1 2" id="KW-0238">DNA-binding</keyword>
<dbReference type="InterPro" id="IPR001867">
    <property type="entry name" value="OmpR/PhoB-type_DNA-bd"/>
</dbReference>
<dbReference type="GO" id="GO:0000160">
    <property type="term" value="P:phosphorelay signal transduction system"/>
    <property type="evidence" value="ECO:0007669"/>
    <property type="project" value="InterPro"/>
</dbReference>
<dbReference type="PROSITE" id="PS51755">
    <property type="entry name" value="OMPR_PHOB"/>
    <property type="match status" value="1"/>
</dbReference>
<evidence type="ECO:0000256" key="1">
    <source>
        <dbReference type="ARBA" id="ARBA00023125"/>
    </source>
</evidence>
<evidence type="ECO:0000256" key="2">
    <source>
        <dbReference type="PROSITE-ProRule" id="PRU01091"/>
    </source>
</evidence>
<gene>
    <name evidence="4" type="ordered locus">Bpet3264</name>
</gene>
<dbReference type="STRING" id="94624.Bpet3264"/>
<evidence type="ECO:0000259" key="3">
    <source>
        <dbReference type="PROSITE" id="PS51755"/>
    </source>
</evidence>
<dbReference type="KEGG" id="bpt:Bpet3264"/>
<reference evidence="4 5" key="1">
    <citation type="journal article" date="2008" name="BMC Genomics">
        <title>The missing link: Bordetella petrii is endowed with both the metabolic versatility of environmental bacteria and virulence traits of pathogenic Bordetellae.</title>
        <authorList>
            <person name="Gross R."/>
            <person name="Guzman C.A."/>
            <person name="Sebaihia M."/>
            <person name="Martins Dos Santos V.A."/>
            <person name="Pieper D.H."/>
            <person name="Koebnik R."/>
            <person name="Lechner M."/>
            <person name="Bartels D."/>
            <person name="Buhrmester J."/>
            <person name="Choudhuri J.V."/>
            <person name="Ebensen T."/>
            <person name="Gaigalat L."/>
            <person name="Herrmann S."/>
            <person name="Khachane A.N."/>
            <person name="Larisch C."/>
            <person name="Link S."/>
            <person name="Linke B."/>
            <person name="Meyer F."/>
            <person name="Mormann S."/>
            <person name="Nakunst D."/>
            <person name="Rueckert C."/>
            <person name="Schneiker-Bekel S."/>
            <person name="Schulze K."/>
            <person name="Vorhoelter F.J."/>
            <person name="Yevsa T."/>
            <person name="Engle J.T."/>
            <person name="Goldman W.E."/>
            <person name="Puehler A."/>
            <person name="Goebel U.B."/>
            <person name="Goesmann A."/>
            <person name="Bloecker H."/>
            <person name="Kaiser O."/>
            <person name="Martinez-Arias R."/>
        </authorList>
    </citation>
    <scope>NUCLEOTIDE SEQUENCE [LARGE SCALE GENOMIC DNA]</scope>
    <source>
        <strain evidence="5">ATCC BAA-461 / DSM 12804 / CCUG 43448 / CIP 107267 / Se-1111R</strain>
    </source>
</reference>